<sequence>MAQQRIDINSAGIYQPDSGLTYSFESTYTSDSTRTQDGVGHFTPMFTVEQLGYTATGIPVAEATKILRQIIKGKSFTLHYYSLYYGAWRDDTFYVGKGECEIGTLEDGGETLSSLKFNMTGVNPI</sequence>
<dbReference type="EMBL" id="BK015761">
    <property type="protein sequence ID" value="DAE23905.1"/>
    <property type="molecule type" value="Genomic_DNA"/>
</dbReference>
<name>A0A8S5QYK9_9CAUD</name>
<accession>A0A8S5QYK9</accession>
<reference evidence="1" key="1">
    <citation type="journal article" date="2021" name="Proc. Natl. Acad. Sci. U.S.A.">
        <title>A Catalog of Tens of Thousands of Viruses from Human Metagenomes Reveals Hidden Associations with Chronic Diseases.</title>
        <authorList>
            <person name="Tisza M.J."/>
            <person name="Buck C.B."/>
        </authorList>
    </citation>
    <scope>NUCLEOTIDE SEQUENCE</scope>
    <source>
        <strain evidence="1">CtoWO12</strain>
    </source>
</reference>
<evidence type="ECO:0000313" key="1">
    <source>
        <dbReference type="EMBL" id="DAE23905.1"/>
    </source>
</evidence>
<protein>
    <submittedName>
        <fullName evidence="1">Uncharacterized protein</fullName>
    </submittedName>
</protein>
<organism evidence="1">
    <name type="scientific">Siphoviridae sp. ctoWO12</name>
    <dbReference type="NCBI Taxonomy" id="2826461"/>
    <lineage>
        <taxon>Viruses</taxon>
        <taxon>Duplodnaviria</taxon>
        <taxon>Heunggongvirae</taxon>
        <taxon>Uroviricota</taxon>
        <taxon>Caudoviricetes</taxon>
    </lineage>
</organism>
<proteinExistence type="predicted"/>